<gene>
    <name evidence="1" type="ordered locus">BpOF4_20964</name>
</gene>
<accession>D3G1G2</accession>
<dbReference type="eggNOG" id="ENOG5030D3Z">
    <property type="taxonomic scope" value="Bacteria"/>
</dbReference>
<sequence length="429" mass="49868">MHLSPKELMVFEGLFKFRGGRVDDLSMYVYGKRNKSSINNTYRSLRTLRNNGLLEAHSMFLQGETKHFYFLSKEGIELANIRFDIPEGYVGTGYGNDHGDFAYSLYKPPQRLLKHHLLTIEFLLQCHSIASKTDEHTFSYRDNRYASKIFISEDVKGKETYERTFRMRPDAEIRINSNEQWAIEIDLASESSAALTEKFKSYARYLRAKEDLPYTTILFVAPYRERVDTLKRRWETIQEAFIKGMGEFTDVINLRYIHSNDVQRTLTDAIHSKDYEKRKLTTLQQLLFNDAYNGTEVFTIDKGFNYFHKPTFASMTYGKEGDVLFVYHNIEGYETSPWISIENMENHFGYLKKSPDFTNVKKLVHILFAHEVPSSISTDHVFSKRTGVPADRMLILHTENDKSATFARLTGEVISLNPLIHVDEALAIR</sequence>
<dbReference type="Proteomes" id="UP000001544">
    <property type="component" value="Plasmid pBpOF4-01"/>
</dbReference>
<organism evidence="1 2">
    <name type="scientific">Alkalihalophilus pseudofirmus (strain ATCC BAA-2126 / JCM 17055 / OF4)</name>
    <name type="common">Bacillus pseudofirmus</name>
    <dbReference type="NCBI Taxonomy" id="398511"/>
    <lineage>
        <taxon>Bacteria</taxon>
        <taxon>Bacillati</taxon>
        <taxon>Bacillota</taxon>
        <taxon>Bacilli</taxon>
        <taxon>Bacillales</taxon>
        <taxon>Bacillaceae</taxon>
        <taxon>Alkalihalophilus</taxon>
    </lineage>
</organism>
<evidence type="ECO:0000313" key="2">
    <source>
        <dbReference type="Proteomes" id="UP000001544"/>
    </source>
</evidence>
<dbReference type="HOGENOM" id="CLU_638827_0_0_9"/>
<dbReference type="Pfam" id="PF13814">
    <property type="entry name" value="Replic_Relax"/>
    <property type="match status" value="1"/>
</dbReference>
<evidence type="ECO:0000313" key="1">
    <source>
        <dbReference type="EMBL" id="ADC52188.1"/>
    </source>
</evidence>
<reference evidence="1 2" key="1">
    <citation type="journal article" date="2011" name="Environ. Microbiol.">
        <title>Genome of alkaliphilic Bacillus pseudofirmus OF4 reveals adaptations that support the ability to grow in an external pH range from 7.5 to 11.4.</title>
        <authorList>
            <person name="Janto B."/>
            <person name="Ahmed A."/>
            <person name="Ito M."/>
            <person name="Liu J."/>
            <person name="Hicks D.B."/>
            <person name="Pagni S."/>
            <person name="Fackelmayer O.J."/>
            <person name="Smith T.A."/>
            <person name="Earl J."/>
            <person name="Elbourne L.D."/>
            <person name="Hassan K."/>
            <person name="Paulsen I.T."/>
            <person name="Kolsto A.B."/>
            <person name="Tourasse N.J."/>
            <person name="Ehrlich G.D."/>
            <person name="Boissy R."/>
            <person name="Ivey D.M."/>
            <person name="Li G."/>
            <person name="Xue Y."/>
            <person name="Ma Y."/>
            <person name="Hu F.Z."/>
            <person name="Krulwich T.A."/>
        </authorList>
    </citation>
    <scope>NUCLEOTIDE SEQUENCE [LARGE SCALE GENOMIC DNA]</scope>
    <source>
        <strain evidence="2">ATCC BAA-2126 / JCM 17055 / OF4</strain>
    </source>
</reference>
<evidence type="ECO:0008006" key="3">
    <source>
        <dbReference type="Google" id="ProtNLM"/>
    </source>
</evidence>
<dbReference type="AlphaFoldDB" id="D3G1G2"/>
<dbReference type="InterPro" id="IPR025855">
    <property type="entry name" value="Replic_Relax"/>
</dbReference>
<keyword evidence="1" id="KW-0614">Plasmid</keyword>
<name>D3G1G2_ALKPO</name>
<dbReference type="EMBL" id="CP001879">
    <property type="protein sequence ID" value="ADC52188.1"/>
    <property type="molecule type" value="Genomic_DNA"/>
</dbReference>
<keyword evidence="2" id="KW-1185">Reference proteome</keyword>
<protein>
    <recommendedName>
        <fullName evidence="3">Replication-relaxation</fullName>
    </recommendedName>
</protein>
<geneLocation type="plasmid" evidence="1 2">
    <name>pBpOF4-01</name>
</geneLocation>
<dbReference type="RefSeq" id="WP_012961098.1">
    <property type="nucleotide sequence ID" value="NC_013792.1"/>
</dbReference>
<dbReference type="KEGG" id="bpf:BpOF4_20964"/>
<proteinExistence type="predicted"/>